<dbReference type="RefSeq" id="WP_205730559.1">
    <property type="nucleotide sequence ID" value="NZ_CP035945.1"/>
</dbReference>
<dbReference type="CDD" id="cd02142">
    <property type="entry name" value="McbC_SagB-like_oxidoreductase"/>
    <property type="match status" value="1"/>
</dbReference>
<dbReference type="InterPro" id="IPR020051">
    <property type="entry name" value="SagB-type_dehydrogenase"/>
</dbReference>
<dbReference type="SUPFAM" id="SSF55469">
    <property type="entry name" value="FMN-dependent nitroreductase-like"/>
    <property type="match status" value="1"/>
</dbReference>
<evidence type="ECO:0000313" key="3">
    <source>
        <dbReference type="Proteomes" id="UP000289794"/>
    </source>
</evidence>
<sequence>MNHETGYKIMQNRELLKAYNVSDAGAEATDQEQKLPAAPYVKEKKGEHIISLTTDFDGIAGSADLFGLLQGRVSRRKYSDEAVTLRELSFLLWAVQGIRKVVGRNNFATFRNVPSAGSRHAFETYLFVNHVDGLEKGIYHYLPMEHALEVWDERQDFEGELTQALCGQHFAAAAPVTFVWSAVPYRMEWRYGLKAHKYILLDAGHVCENLYLACEAVGCGTCAIGAYDQDALDELLGFAPGPSADTDYECAVYAASVGKAAAKEHFCAE</sequence>
<name>A0A4P6LXN6_9FIRM</name>
<dbReference type="PANTHER" id="PTHR43745:SF2">
    <property type="entry name" value="NITROREDUCTASE MJ1384-RELATED"/>
    <property type="match status" value="1"/>
</dbReference>
<dbReference type="Gene3D" id="3.40.109.10">
    <property type="entry name" value="NADH Oxidase"/>
    <property type="match status" value="1"/>
</dbReference>
<dbReference type="PANTHER" id="PTHR43745">
    <property type="entry name" value="NITROREDUCTASE MJ1384-RELATED"/>
    <property type="match status" value="1"/>
</dbReference>
<feature type="domain" description="Nitroreductase" evidence="1">
    <location>
        <begin position="70"/>
        <end position="239"/>
    </location>
</feature>
<dbReference type="EMBL" id="CP035945">
    <property type="protein sequence ID" value="QBE95637.1"/>
    <property type="molecule type" value="Genomic_DNA"/>
</dbReference>
<protein>
    <recommendedName>
        <fullName evidence="1">Nitroreductase domain-containing protein</fullName>
    </recommendedName>
</protein>
<dbReference type="Proteomes" id="UP000289794">
    <property type="component" value="Chromosome"/>
</dbReference>
<organism evidence="2 3">
    <name type="scientific">Blautia producta</name>
    <dbReference type="NCBI Taxonomy" id="33035"/>
    <lineage>
        <taxon>Bacteria</taxon>
        <taxon>Bacillati</taxon>
        <taxon>Bacillota</taxon>
        <taxon>Clostridia</taxon>
        <taxon>Lachnospirales</taxon>
        <taxon>Lachnospiraceae</taxon>
        <taxon>Blautia</taxon>
    </lineage>
</organism>
<dbReference type="InterPro" id="IPR000415">
    <property type="entry name" value="Nitroreductase-like"/>
</dbReference>
<dbReference type="NCBIfam" id="TIGR03605">
    <property type="entry name" value="antibiot_sagB"/>
    <property type="match status" value="1"/>
</dbReference>
<dbReference type="AlphaFoldDB" id="A0A4P6LXN6"/>
<dbReference type="GO" id="GO:0016491">
    <property type="term" value="F:oxidoreductase activity"/>
    <property type="evidence" value="ECO:0007669"/>
    <property type="project" value="InterPro"/>
</dbReference>
<evidence type="ECO:0000259" key="1">
    <source>
        <dbReference type="Pfam" id="PF00881"/>
    </source>
</evidence>
<gene>
    <name evidence="2" type="ORF">PMF13cell1_01160</name>
</gene>
<dbReference type="InterPro" id="IPR029479">
    <property type="entry name" value="Nitroreductase"/>
</dbReference>
<dbReference type="Pfam" id="PF00881">
    <property type="entry name" value="Nitroreductase"/>
    <property type="match status" value="1"/>
</dbReference>
<evidence type="ECO:0000313" key="2">
    <source>
        <dbReference type="EMBL" id="QBE95637.1"/>
    </source>
</evidence>
<dbReference type="KEGG" id="bpro:PMF13cell1_01160"/>
<dbReference type="InterPro" id="IPR052544">
    <property type="entry name" value="Bacteriocin_Proc_Enz"/>
</dbReference>
<proteinExistence type="predicted"/>
<reference evidence="2 3" key="1">
    <citation type="submission" date="2019-01" db="EMBL/GenBank/DDBJ databases">
        <title>PMF-metabolizing Aryl O-demethylase.</title>
        <authorList>
            <person name="Kim M."/>
        </authorList>
    </citation>
    <scope>NUCLEOTIDE SEQUENCE [LARGE SCALE GENOMIC DNA]</scope>
    <source>
        <strain evidence="2 3">PMF1</strain>
    </source>
</reference>
<accession>A0A4P6LXN6</accession>